<keyword evidence="9" id="KW-1185">Reference proteome</keyword>
<keyword evidence="5" id="KW-0411">Iron-sulfur</keyword>
<evidence type="ECO:0000256" key="4">
    <source>
        <dbReference type="ARBA" id="ARBA00023004"/>
    </source>
</evidence>
<dbReference type="InterPro" id="IPR004017">
    <property type="entry name" value="Cys_rich_dom"/>
</dbReference>
<dbReference type="GO" id="GO:0046872">
    <property type="term" value="F:metal ion binding"/>
    <property type="evidence" value="ECO:0007669"/>
    <property type="project" value="UniProtKB-KW"/>
</dbReference>
<evidence type="ECO:0000256" key="2">
    <source>
        <dbReference type="ARBA" id="ARBA00022723"/>
    </source>
</evidence>
<evidence type="ECO:0000313" key="9">
    <source>
        <dbReference type="Proteomes" id="UP000199771"/>
    </source>
</evidence>
<dbReference type="Pfam" id="PF02754">
    <property type="entry name" value="CCG"/>
    <property type="match status" value="2"/>
</dbReference>
<dbReference type="PANTHER" id="PTHR32479">
    <property type="entry name" value="GLYCOLATE OXIDASE IRON-SULFUR SUBUNIT"/>
    <property type="match status" value="1"/>
</dbReference>
<keyword evidence="2" id="KW-0479">Metal-binding</keyword>
<dbReference type="RefSeq" id="WP_091532095.1">
    <property type="nucleotide sequence ID" value="NZ_FOOC01000003.1"/>
</dbReference>
<feature type="domain" description="Cysteine-rich" evidence="7">
    <location>
        <begin position="344"/>
        <end position="420"/>
    </location>
</feature>
<dbReference type="OrthoDB" id="9765258at2"/>
<keyword evidence="4" id="KW-0408">Iron</keyword>
<feature type="compositionally biased region" description="Basic and acidic residues" evidence="6">
    <location>
        <begin position="1"/>
        <end position="10"/>
    </location>
</feature>
<name>A0A1I2I9C8_9GAMM</name>
<sequence>MNESFRDRPSAEGGLQAPTRHPLPWRSAEFWDRDALEAELYRVFDICHGCRRCVSLCHAFPTLFDLVDASPTMELDAVAKSDYAKVVEQCYLCDLCYQTKCPYVPPHEWNVDFPHLMLRAKAQAFRRGEVSAQHRRLTDTTRIGRLASIPVVAETVNAINRSPTMRKAVRAIMGVHPDARVPEYHHPTARRRLRKQAVDVHAQPAGPTRGRVALFVTCYGNHNMPQVVEDLVAVFRHNGISVRLLEREQCCGMPKLELGDLDCIERYAQTNLPVLAQAVREGWDITAPIPSCVLMFRQEIPLLFPESSDAQAVRAAIFDPFEYLMHRHKAGLLNTEFKQPLGKVAYHAPCHQRVQNIGPKTRELLSLIPGTQIEGIERCSGHDGTYGVRDATYERAMKIARPVVSRIRQVQADHISSDCPMAGEHLAHGVDRARHAVHPISLLRRAYGI</sequence>
<keyword evidence="3" id="KW-0677">Repeat</keyword>
<gene>
    <name evidence="8" type="ORF">SAMN04488120_10396</name>
</gene>
<dbReference type="PANTHER" id="PTHR32479:SF19">
    <property type="entry name" value="ANAEROBIC GLYCEROL-3-PHOSPHATE DEHYDROGENASE SUBUNIT C"/>
    <property type="match status" value="1"/>
</dbReference>
<keyword evidence="1" id="KW-0004">4Fe-4S</keyword>
<evidence type="ECO:0000256" key="3">
    <source>
        <dbReference type="ARBA" id="ARBA00022737"/>
    </source>
</evidence>
<evidence type="ECO:0000313" key="8">
    <source>
        <dbReference type="EMBL" id="SFF38293.1"/>
    </source>
</evidence>
<accession>A0A1I2I9C8</accession>
<dbReference type="EMBL" id="FOOC01000003">
    <property type="protein sequence ID" value="SFF38293.1"/>
    <property type="molecule type" value="Genomic_DNA"/>
</dbReference>
<evidence type="ECO:0000256" key="1">
    <source>
        <dbReference type="ARBA" id="ARBA00022485"/>
    </source>
</evidence>
<evidence type="ECO:0000256" key="5">
    <source>
        <dbReference type="ARBA" id="ARBA00023014"/>
    </source>
</evidence>
<protein>
    <submittedName>
        <fullName evidence="8">Fe-S oxidoreductase</fullName>
    </submittedName>
</protein>
<dbReference type="AlphaFoldDB" id="A0A1I2I9C8"/>
<dbReference type="GO" id="GO:0051539">
    <property type="term" value="F:4 iron, 4 sulfur cluster binding"/>
    <property type="evidence" value="ECO:0007669"/>
    <property type="project" value="UniProtKB-KW"/>
</dbReference>
<dbReference type="Proteomes" id="UP000199771">
    <property type="component" value="Unassembled WGS sequence"/>
</dbReference>
<reference evidence="8 9" key="1">
    <citation type="submission" date="2016-10" db="EMBL/GenBank/DDBJ databases">
        <authorList>
            <person name="de Groot N.N."/>
        </authorList>
    </citation>
    <scope>NUCLEOTIDE SEQUENCE [LARGE SCALE GENOMIC DNA]</scope>
    <source>
        <strain evidence="8 9">DSM 23609</strain>
    </source>
</reference>
<evidence type="ECO:0000259" key="7">
    <source>
        <dbReference type="Pfam" id="PF02754"/>
    </source>
</evidence>
<dbReference type="STRING" id="1076937.SAMN04488120_10396"/>
<feature type="region of interest" description="Disordered" evidence="6">
    <location>
        <begin position="1"/>
        <end position="20"/>
    </location>
</feature>
<dbReference type="GO" id="GO:0016491">
    <property type="term" value="F:oxidoreductase activity"/>
    <property type="evidence" value="ECO:0007669"/>
    <property type="project" value="UniProtKB-ARBA"/>
</dbReference>
<evidence type="ECO:0000256" key="6">
    <source>
        <dbReference type="SAM" id="MobiDB-lite"/>
    </source>
</evidence>
<proteinExistence type="predicted"/>
<organism evidence="8 9">
    <name type="scientific">Fontimonas thermophila</name>
    <dbReference type="NCBI Taxonomy" id="1076937"/>
    <lineage>
        <taxon>Bacteria</taxon>
        <taxon>Pseudomonadati</taxon>
        <taxon>Pseudomonadota</taxon>
        <taxon>Gammaproteobacteria</taxon>
        <taxon>Nevskiales</taxon>
        <taxon>Nevskiaceae</taxon>
        <taxon>Fontimonas</taxon>
    </lineage>
</organism>
<feature type="domain" description="Cysteine-rich" evidence="7">
    <location>
        <begin position="212"/>
        <end position="297"/>
    </location>
</feature>